<feature type="domain" description="Glycosyltransferase subfamily 4-like N-terminal" evidence="2">
    <location>
        <begin position="1"/>
        <end position="159"/>
    </location>
</feature>
<dbReference type="GO" id="GO:0016757">
    <property type="term" value="F:glycosyltransferase activity"/>
    <property type="evidence" value="ECO:0007669"/>
    <property type="project" value="InterPro"/>
</dbReference>
<name>A0A0F4UMJ7_PSEFL</name>
<reference evidence="3 4" key="1">
    <citation type="submission" date="2015-03" db="EMBL/GenBank/DDBJ databases">
        <title>Comparative genomics of Pseudomonas insights into diversity of traits involved in vanlence and defense.</title>
        <authorList>
            <person name="Qin Y."/>
        </authorList>
    </citation>
    <scope>NUCLEOTIDE SEQUENCE [LARGE SCALE GENOMIC DNA]</scope>
    <source>
        <strain evidence="3 4">H24</strain>
    </source>
</reference>
<gene>
    <name evidence="3" type="ORF">VD17_30605</name>
</gene>
<dbReference type="SUPFAM" id="SSF53756">
    <property type="entry name" value="UDP-Glycosyltransferase/glycogen phosphorylase"/>
    <property type="match status" value="1"/>
</dbReference>
<proteinExistence type="predicted"/>
<organism evidence="3 4">
    <name type="scientific">Pseudomonas fluorescens</name>
    <dbReference type="NCBI Taxonomy" id="294"/>
    <lineage>
        <taxon>Bacteria</taxon>
        <taxon>Pseudomonadati</taxon>
        <taxon>Pseudomonadota</taxon>
        <taxon>Gammaproteobacteria</taxon>
        <taxon>Pseudomonadales</taxon>
        <taxon>Pseudomonadaceae</taxon>
        <taxon>Pseudomonas</taxon>
    </lineage>
</organism>
<dbReference type="InterPro" id="IPR001296">
    <property type="entry name" value="Glyco_trans_1"/>
</dbReference>
<evidence type="ECO:0000313" key="4">
    <source>
        <dbReference type="Proteomes" id="UP000033400"/>
    </source>
</evidence>
<dbReference type="InterPro" id="IPR028098">
    <property type="entry name" value="Glyco_trans_4-like_N"/>
</dbReference>
<dbReference type="Pfam" id="PF00534">
    <property type="entry name" value="Glycos_transf_1"/>
    <property type="match status" value="1"/>
</dbReference>
<accession>A0A0F4UMJ7</accession>
<dbReference type="EMBL" id="LACH01000108">
    <property type="protein sequence ID" value="KJZ56982.1"/>
    <property type="molecule type" value="Genomic_DNA"/>
</dbReference>
<dbReference type="Proteomes" id="UP000033400">
    <property type="component" value="Unassembled WGS sequence"/>
</dbReference>
<dbReference type="PANTHER" id="PTHR45947:SF3">
    <property type="entry name" value="SULFOQUINOVOSYL TRANSFERASE SQD2"/>
    <property type="match status" value="1"/>
</dbReference>
<dbReference type="CDD" id="cd03795">
    <property type="entry name" value="GT4_WfcD-like"/>
    <property type="match status" value="1"/>
</dbReference>
<dbReference type="InterPro" id="IPR050194">
    <property type="entry name" value="Glycosyltransferase_grp1"/>
</dbReference>
<dbReference type="PATRIC" id="fig|294.133.peg.292"/>
<comment type="caution">
    <text evidence="3">The sequence shown here is derived from an EMBL/GenBank/DDBJ whole genome shotgun (WGS) entry which is preliminary data.</text>
</comment>
<dbReference type="AlphaFoldDB" id="A0A0F4UMJ7"/>
<evidence type="ECO:0000259" key="1">
    <source>
        <dbReference type="Pfam" id="PF00534"/>
    </source>
</evidence>
<evidence type="ECO:0000313" key="3">
    <source>
        <dbReference type="EMBL" id="KJZ56982.1"/>
    </source>
</evidence>
<protein>
    <submittedName>
        <fullName evidence="3">Glycosyl transferase family 1</fullName>
    </submittedName>
</protein>
<dbReference type="PANTHER" id="PTHR45947">
    <property type="entry name" value="SULFOQUINOVOSYL TRANSFERASE SQD2"/>
    <property type="match status" value="1"/>
</dbReference>
<dbReference type="Gene3D" id="3.40.50.2000">
    <property type="entry name" value="Glycogen Phosphorylase B"/>
    <property type="match status" value="2"/>
</dbReference>
<keyword evidence="3" id="KW-0808">Transferase</keyword>
<feature type="domain" description="Glycosyl transferase family 1" evidence="1">
    <location>
        <begin position="174"/>
        <end position="331"/>
    </location>
</feature>
<sequence>MGGVEQVIFQLAEGGTQHGIESEVLYLSPRGAMRNERLGHHITHRSYENFQIASTGFSVGAVKDFYELAKQADIIHYHFPWPFMDMVHFLTRVKKPTVVTYHSDIVKQQSLLRLYNPLLHAFLRNVDVIVASSPNYVASSETLGKYVDKVKVVPIGIDRNTYPEATEASLAHWREAVGERFFLFVGALRYYKGLDFLLEAAQQTKLPIVIMGKGPMEMALKQKAKDANLDNVFFVGALPDSDKAALMTLCFALVFPSHLRSEAFGISLLEGAMYGKPLISCEIGTGTTYINIKGETGCVALPGDSASLASAMKKLWDDPVGAANMGENALKRYEKYFKADDMVRSYSEIYRSLLK</sequence>
<evidence type="ECO:0000259" key="2">
    <source>
        <dbReference type="Pfam" id="PF13439"/>
    </source>
</evidence>
<dbReference type="Pfam" id="PF13439">
    <property type="entry name" value="Glyco_transf_4"/>
    <property type="match status" value="1"/>
</dbReference>